<comment type="caution">
    <text evidence="3">The sequence shown here is derived from an EMBL/GenBank/DDBJ whole genome shotgun (WGS) entry which is preliminary data.</text>
</comment>
<protein>
    <submittedName>
        <fullName evidence="3">VanZ-like protein</fullName>
    </submittedName>
</protein>
<keyword evidence="4" id="KW-1185">Reference proteome</keyword>
<dbReference type="HOGENOM" id="CLU_077618_4_2_9"/>
<sequence length="218" mass="25786">MVIIYKEQLGKRQSMLFLGPLYRLLARQYATSINHFALIKLTLLALDKTIFYFLIFAVLRLIWLLFIRRRRSLKSEACVWIFAFYLILILMLTTFRDTYFPWQLYFNFSRPLSDINFVFMKETWKLVYAPSRLDFFYNSFGNVLCFVPFGILFPIVFSKKQSFPKTVLIGMLLSVCIETLQFLLGTGVSDIDDVFFNTCGAILGYAIYWIFKKLCMRL</sequence>
<dbReference type="InterPro" id="IPR053150">
    <property type="entry name" value="Teicoplanin_resist-assoc"/>
</dbReference>
<dbReference type="STRING" id="525365.HMPREF0548_0793"/>
<dbReference type="PANTHER" id="PTHR36834">
    <property type="entry name" value="MEMBRANE PROTEIN-RELATED"/>
    <property type="match status" value="1"/>
</dbReference>
<dbReference type="Pfam" id="PF04892">
    <property type="entry name" value="VanZ"/>
    <property type="match status" value="1"/>
</dbReference>
<dbReference type="PATRIC" id="fig|525365.8.peg.1535"/>
<reference evidence="3 4" key="1">
    <citation type="submission" date="2009-01" db="EMBL/GenBank/DDBJ databases">
        <authorList>
            <person name="Qin X."/>
            <person name="Bachman B."/>
            <person name="Battles P."/>
            <person name="Bell A."/>
            <person name="Bess C."/>
            <person name="Bickham C."/>
            <person name="Chaboub L."/>
            <person name="Chen D."/>
            <person name="Coyle M."/>
            <person name="Deiros D.R."/>
            <person name="Dinh H."/>
            <person name="Forbes L."/>
            <person name="Fowler G."/>
            <person name="Francisco L."/>
            <person name="Fu Q."/>
            <person name="Gubbala S."/>
            <person name="Hale W."/>
            <person name="Han Y."/>
            <person name="Hemphill L."/>
            <person name="Highlander S.K."/>
            <person name="Hirani K."/>
            <person name="Hogues M."/>
            <person name="Jackson L."/>
            <person name="Jakkamsetti A."/>
            <person name="Javaid M."/>
            <person name="Jiang H."/>
            <person name="Korchina V."/>
            <person name="Kovar C."/>
            <person name="Lara F."/>
            <person name="Lee S."/>
            <person name="Mata R."/>
            <person name="Mathew T."/>
            <person name="Moen C."/>
            <person name="Morales K."/>
            <person name="Munidasa M."/>
            <person name="Nazareth L."/>
            <person name="Ngo R."/>
            <person name="Nguyen L."/>
            <person name="Okwuonu G."/>
            <person name="Ongeri F."/>
            <person name="Patil S."/>
            <person name="Petrosino J."/>
            <person name="Pham C."/>
            <person name="Pham P."/>
            <person name="Pu L.-L."/>
            <person name="Puazo M."/>
            <person name="Raj R."/>
            <person name="Reid J."/>
            <person name="Rouhana J."/>
            <person name="Saada N."/>
            <person name="Shang Y."/>
            <person name="Simmons D."/>
            <person name="Thornton R."/>
            <person name="Warren J."/>
            <person name="Weissenberger G."/>
            <person name="Zhang J."/>
            <person name="Zhang L."/>
            <person name="Zhou C."/>
            <person name="Zhu D."/>
            <person name="Muzny D."/>
            <person name="Worley K."/>
            <person name="Gibbs R."/>
        </authorList>
    </citation>
    <scope>NUCLEOTIDE SEQUENCE [LARGE SCALE GENOMIC DNA]</scope>
    <source>
        <strain evidence="3 4">DSM 16047</strain>
    </source>
</reference>
<evidence type="ECO:0000256" key="1">
    <source>
        <dbReference type="SAM" id="Phobius"/>
    </source>
</evidence>
<organism evidence="3 4">
    <name type="scientific">Lactobacillus ultunensis DSM 16047</name>
    <dbReference type="NCBI Taxonomy" id="525365"/>
    <lineage>
        <taxon>Bacteria</taxon>
        <taxon>Bacillati</taxon>
        <taxon>Bacillota</taxon>
        <taxon>Bacilli</taxon>
        <taxon>Lactobacillales</taxon>
        <taxon>Lactobacillaceae</taxon>
        <taxon>Lactobacillus</taxon>
    </lineage>
</organism>
<dbReference type="AlphaFoldDB" id="C2EM97"/>
<dbReference type="PANTHER" id="PTHR36834:SF1">
    <property type="entry name" value="INTEGRAL MEMBRANE PROTEIN"/>
    <property type="match status" value="1"/>
</dbReference>
<dbReference type="Proteomes" id="UP000005583">
    <property type="component" value="Unassembled WGS sequence"/>
</dbReference>
<name>C2EM97_9LACO</name>
<dbReference type="eggNOG" id="COG4767">
    <property type="taxonomic scope" value="Bacteria"/>
</dbReference>
<evidence type="ECO:0000313" key="3">
    <source>
        <dbReference type="EMBL" id="EEJ72374.1"/>
    </source>
</evidence>
<feature type="transmembrane region" description="Helical" evidence="1">
    <location>
        <begin position="78"/>
        <end position="95"/>
    </location>
</feature>
<gene>
    <name evidence="3" type="ORF">HMPREF0548_0793</name>
</gene>
<evidence type="ECO:0000313" key="4">
    <source>
        <dbReference type="Proteomes" id="UP000005583"/>
    </source>
</evidence>
<dbReference type="InterPro" id="IPR006976">
    <property type="entry name" value="VanZ-like"/>
</dbReference>
<proteinExistence type="predicted"/>
<evidence type="ECO:0000259" key="2">
    <source>
        <dbReference type="Pfam" id="PF04892"/>
    </source>
</evidence>
<feature type="transmembrane region" description="Helical" evidence="1">
    <location>
        <begin position="135"/>
        <end position="155"/>
    </location>
</feature>
<feature type="transmembrane region" description="Helical" evidence="1">
    <location>
        <begin position="49"/>
        <end position="66"/>
    </location>
</feature>
<accession>C2EM97</accession>
<dbReference type="EMBL" id="ACGU01000040">
    <property type="protein sequence ID" value="EEJ72374.1"/>
    <property type="molecule type" value="Genomic_DNA"/>
</dbReference>
<keyword evidence="1" id="KW-0472">Membrane</keyword>
<feature type="domain" description="VanZ-like" evidence="2">
    <location>
        <begin position="82"/>
        <end position="211"/>
    </location>
</feature>
<keyword evidence="1" id="KW-0812">Transmembrane</keyword>
<keyword evidence="1" id="KW-1133">Transmembrane helix</keyword>
<feature type="transmembrane region" description="Helical" evidence="1">
    <location>
        <begin position="167"/>
        <end position="188"/>
    </location>
</feature>
<feature type="transmembrane region" description="Helical" evidence="1">
    <location>
        <begin position="194"/>
        <end position="211"/>
    </location>
</feature>